<dbReference type="EMBL" id="CP019481">
    <property type="protein sequence ID" value="UQC90602.1"/>
    <property type="molecule type" value="Genomic_DNA"/>
</dbReference>
<dbReference type="AlphaFoldDB" id="A0A9Q8T9C6"/>
<name>A0A9Q8T9C6_9PEZI</name>
<keyword evidence="2" id="KW-1185">Reference proteome</keyword>
<sequence length="309" mass="34948">MVPSSSENGRLVGLTVADRPDTLTKRHFIRRRAAVGQSSFAVEADAPPSVRSVDVSNNTSAYIPLEDVQIVQLKSGATPSATGRPGRCSPGKPSYSALRQRPIERQSADCLYWHSTRSLDKPENGLRYAKILLNSSDFRDVFAEHIPHKQYHKTAVLLPKIDKRPNAKTAFTGRPFNLSFTKDYSKFLHNLDSLPHELCVMRKLVASFKLDTLKRYEFRDWGGSPLWIFVLNHIIVTNFSSAWNNSKRFARDKGIPDTGKVLESMILRLTEKERGPVDSVFDLAEIHHPETFDYSINYIDFQVHFSSVG</sequence>
<proteinExistence type="predicted"/>
<gene>
    <name evidence="1" type="ORF">CLUP02_16132</name>
</gene>
<reference evidence="1" key="1">
    <citation type="journal article" date="2021" name="Mol. Plant Microbe Interact.">
        <title>Complete Genome Sequence of the Plant-Pathogenic Fungus Colletotrichum lupini.</title>
        <authorList>
            <person name="Baroncelli R."/>
            <person name="Pensec F."/>
            <person name="Da Lio D."/>
            <person name="Boufleur T."/>
            <person name="Vicente I."/>
            <person name="Sarrocco S."/>
            <person name="Picot A."/>
            <person name="Baraldi E."/>
            <person name="Sukno S."/>
            <person name="Thon M."/>
            <person name="Le Floch G."/>
        </authorList>
    </citation>
    <scope>NUCLEOTIDE SEQUENCE</scope>
    <source>
        <strain evidence="1">IMI 504893</strain>
    </source>
</reference>
<accession>A0A9Q8T9C6</accession>
<evidence type="ECO:0000313" key="2">
    <source>
        <dbReference type="Proteomes" id="UP000830671"/>
    </source>
</evidence>
<protein>
    <submittedName>
        <fullName evidence="1">Uncharacterized protein</fullName>
    </submittedName>
</protein>
<dbReference type="Proteomes" id="UP000830671">
    <property type="component" value="Chromosome 9"/>
</dbReference>
<evidence type="ECO:0000313" key="1">
    <source>
        <dbReference type="EMBL" id="UQC90602.1"/>
    </source>
</evidence>
<organism evidence="1 2">
    <name type="scientific">Colletotrichum lupini</name>
    <dbReference type="NCBI Taxonomy" id="145971"/>
    <lineage>
        <taxon>Eukaryota</taxon>
        <taxon>Fungi</taxon>
        <taxon>Dikarya</taxon>
        <taxon>Ascomycota</taxon>
        <taxon>Pezizomycotina</taxon>
        <taxon>Sordariomycetes</taxon>
        <taxon>Hypocreomycetidae</taxon>
        <taxon>Glomerellales</taxon>
        <taxon>Glomerellaceae</taxon>
        <taxon>Colletotrichum</taxon>
        <taxon>Colletotrichum acutatum species complex</taxon>
    </lineage>
</organism>
<dbReference type="GeneID" id="73350066"/>
<dbReference type="KEGG" id="clup:CLUP02_16132"/>
<dbReference type="RefSeq" id="XP_049152203.1">
    <property type="nucleotide sequence ID" value="XM_049295056.1"/>
</dbReference>